<dbReference type="GO" id="GO:0050660">
    <property type="term" value="F:flavin adenine dinucleotide binding"/>
    <property type="evidence" value="ECO:0007669"/>
    <property type="project" value="InterPro"/>
</dbReference>
<feature type="domain" description="Electron transfer flavoprotein alpha subunit C-terminal" evidence="1">
    <location>
        <begin position="57"/>
        <end position="137"/>
    </location>
</feature>
<sequence length="189" mass="20570">MLCKRHRPQMITSRPGSYKMPEKLEKHTCEVKIKKVKMGKYAGEHRTLEFKQKDRLDLTSTKIIVSGGLGLGNASGFKLVKDLADSLGGQVGASRPVVDLGWIPYEHQVGQTGQTVRPKLYIAAGISGKIQHIVGMKASETIISINTDPDAPIVKFSDYFINADASKALPRLTEEIRKVKAGTPASSPG</sequence>
<dbReference type="InterPro" id="IPR029035">
    <property type="entry name" value="DHS-like_NAD/FAD-binding_dom"/>
</dbReference>
<dbReference type="PANTHER" id="PTHR43153:SF1">
    <property type="entry name" value="ELECTRON TRANSFER FLAVOPROTEIN SUBUNIT ALPHA, MITOCHONDRIAL"/>
    <property type="match status" value="1"/>
</dbReference>
<reference evidence="2" key="2">
    <citation type="journal article" date="2014" name="ISME J.">
        <title>Microbial stratification in low pH oxic and suboxic macroscopic growths along an acid mine drainage.</title>
        <authorList>
            <person name="Mendez-Garcia C."/>
            <person name="Mesa V."/>
            <person name="Sprenger R.R."/>
            <person name="Richter M."/>
            <person name="Diez M.S."/>
            <person name="Solano J."/>
            <person name="Bargiela R."/>
            <person name="Golyshina O.V."/>
            <person name="Manteca A."/>
            <person name="Ramos J.L."/>
            <person name="Gallego J.R."/>
            <person name="Llorente I."/>
            <person name="Martins Dos Santos V.A."/>
            <person name="Jensen O.N."/>
            <person name="Pelaez A.I."/>
            <person name="Sanchez J."/>
            <person name="Ferrer M."/>
        </authorList>
    </citation>
    <scope>NUCLEOTIDE SEQUENCE</scope>
</reference>
<dbReference type="Gene3D" id="3.40.50.1220">
    <property type="entry name" value="TPP-binding domain"/>
    <property type="match status" value="1"/>
</dbReference>
<dbReference type="InterPro" id="IPR014731">
    <property type="entry name" value="ETF_asu_C"/>
</dbReference>
<dbReference type="PANTHER" id="PTHR43153">
    <property type="entry name" value="ELECTRON TRANSFER FLAVOPROTEIN ALPHA"/>
    <property type="match status" value="1"/>
</dbReference>
<organism evidence="2">
    <name type="scientific">mine drainage metagenome</name>
    <dbReference type="NCBI Taxonomy" id="410659"/>
    <lineage>
        <taxon>unclassified sequences</taxon>
        <taxon>metagenomes</taxon>
        <taxon>ecological metagenomes</taxon>
    </lineage>
</organism>
<dbReference type="Pfam" id="PF00766">
    <property type="entry name" value="ETF_alpha"/>
    <property type="match status" value="1"/>
</dbReference>
<dbReference type="GO" id="GO:0009055">
    <property type="term" value="F:electron transfer activity"/>
    <property type="evidence" value="ECO:0007669"/>
    <property type="project" value="InterPro"/>
</dbReference>
<dbReference type="AlphaFoldDB" id="T1A601"/>
<proteinExistence type="predicted"/>
<reference evidence="2" key="1">
    <citation type="submission" date="2013-08" db="EMBL/GenBank/DDBJ databases">
        <authorList>
            <person name="Mendez C."/>
            <person name="Richter M."/>
            <person name="Ferrer M."/>
            <person name="Sanchez J."/>
        </authorList>
    </citation>
    <scope>NUCLEOTIDE SEQUENCE</scope>
</reference>
<accession>T1A601</accession>
<evidence type="ECO:0000313" key="2">
    <source>
        <dbReference type="EMBL" id="EQD36304.1"/>
    </source>
</evidence>
<name>T1A601_9ZZZZ</name>
<dbReference type="InterPro" id="IPR001308">
    <property type="entry name" value="ETF_a/FixB"/>
</dbReference>
<dbReference type="GO" id="GO:0033539">
    <property type="term" value="P:fatty acid beta-oxidation using acyl-CoA dehydrogenase"/>
    <property type="evidence" value="ECO:0007669"/>
    <property type="project" value="TreeGrafter"/>
</dbReference>
<evidence type="ECO:0000259" key="1">
    <source>
        <dbReference type="Pfam" id="PF00766"/>
    </source>
</evidence>
<gene>
    <name evidence="2" type="ORF">B1B_16564</name>
</gene>
<dbReference type="SUPFAM" id="SSF52467">
    <property type="entry name" value="DHS-like NAD/FAD-binding domain"/>
    <property type="match status" value="1"/>
</dbReference>
<dbReference type="EMBL" id="AUZY01011021">
    <property type="protein sequence ID" value="EQD36304.1"/>
    <property type="molecule type" value="Genomic_DNA"/>
</dbReference>
<protein>
    <submittedName>
        <fullName evidence="2">Electron transfer flavoprotein subunit alpha</fullName>
    </submittedName>
</protein>
<comment type="caution">
    <text evidence="2">The sequence shown here is derived from an EMBL/GenBank/DDBJ whole genome shotgun (WGS) entry which is preliminary data.</text>
</comment>